<organism evidence="10 11">
    <name type="scientific">Thauera mechernichensis</name>
    <dbReference type="NCBI Taxonomy" id="82788"/>
    <lineage>
        <taxon>Bacteria</taxon>
        <taxon>Pseudomonadati</taxon>
        <taxon>Pseudomonadota</taxon>
        <taxon>Betaproteobacteria</taxon>
        <taxon>Rhodocyclales</taxon>
        <taxon>Zoogloeaceae</taxon>
        <taxon>Thauera</taxon>
    </lineage>
</organism>
<evidence type="ECO:0000313" key="11">
    <source>
        <dbReference type="Proteomes" id="UP001597158"/>
    </source>
</evidence>
<evidence type="ECO:0000256" key="1">
    <source>
        <dbReference type="ARBA" id="ARBA00004651"/>
    </source>
</evidence>
<gene>
    <name evidence="10" type="ORF">ACFQ4M_01480</name>
</gene>
<keyword evidence="11" id="KW-1185">Reference proteome</keyword>
<feature type="transmembrane region" description="Helical" evidence="8">
    <location>
        <begin position="74"/>
        <end position="93"/>
    </location>
</feature>
<evidence type="ECO:0000256" key="2">
    <source>
        <dbReference type="ARBA" id="ARBA00006236"/>
    </source>
</evidence>
<dbReference type="Pfam" id="PF07690">
    <property type="entry name" value="MFS_1"/>
    <property type="match status" value="1"/>
</dbReference>
<evidence type="ECO:0000256" key="7">
    <source>
        <dbReference type="ARBA" id="ARBA00023136"/>
    </source>
</evidence>
<dbReference type="InterPro" id="IPR011701">
    <property type="entry name" value="MFS"/>
</dbReference>
<feature type="transmembrane region" description="Helical" evidence="8">
    <location>
        <begin position="203"/>
        <end position="228"/>
    </location>
</feature>
<keyword evidence="6 8" id="KW-1133">Transmembrane helix</keyword>
<feature type="transmembrane region" description="Helical" evidence="8">
    <location>
        <begin position="44"/>
        <end position="62"/>
    </location>
</feature>
<comment type="subcellular location">
    <subcellularLocation>
        <location evidence="8">Cell inner membrane</location>
        <topology evidence="8">Multi-pass membrane protein</topology>
    </subcellularLocation>
    <subcellularLocation>
        <location evidence="1">Cell membrane</location>
        <topology evidence="1">Multi-pass membrane protein</topology>
    </subcellularLocation>
</comment>
<feature type="transmembrane region" description="Helical" evidence="8">
    <location>
        <begin position="278"/>
        <end position="300"/>
    </location>
</feature>
<feature type="transmembrane region" description="Helical" evidence="8">
    <location>
        <begin position="370"/>
        <end position="390"/>
    </location>
</feature>
<evidence type="ECO:0000256" key="5">
    <source>
        <dbReference type="ARBA" id="ARBA00022692"/>
    </source>
</evidence>
<evidence type="ECO:0000256" key="3">
    <source>
        <dbReference type="ARBA" id="ARBA00022448"/>
    </source>
</evidence>
<dbReference type="PANTHER" id="PTHR43124">
    <property type="entry name" value="PURINE EFFLUX PUMP PBUE"/>
    <property type="match status" value="1"/>
</dbReference>
<comment type="caution">
    <text evidence="10">The sequence shown here is derived from an EMBL/GenBank/DDBJ whole genome shotgun (WGS) entry which is preliminary data.</text>
</comment>
<feature type="transmembrane region" description="Helical" evidence="8">
    <location>
        <begin position="132"/>
        <end position="157"/>
    </location>
</feature>
<dbReference type="InterPro" id="IPR036259">
    <property type="entry name" value="MFS_trans_sf"/>
</dbReference>
<evidence type="ECO:0000313" key="10">
    <source>
        <dbReference type="EMBL" id="MFD1262233.1"/>
    </source>
</evidence>
<dbReference type="Gene3D" id="1.20.1720.10">
    <property type="entry name" value="Multidrug resistance protein D"/>
    <property type="match status" value="1"/>
</dbReference>
<feature type="transmembrane region" description="Helical" evidence="8">
    <location>
        <begin position="163"/>
        <end position="182"/>
    </location>
</feature>
<evidence type="ECO:0000256" key="8">
    <source>
        <dbReference type="RuleBase" id="RU365088"/>
    </source>
</evidence>
<protein>
    <recommendedName>
        <fullName evidence="8">Bcr/CflA family efflux transporter</fullName>
    </recommendedName>
</protein>
<feature type="transmembrane region" description="Helical" evidence="8">
    <location>
        <begin position="248"/>
        <end position="266"/>
    </location>
</feature>
<name>A0ABW3WB62_9RHOO</name>
<dbReference type="EMBL" id="JBHTMC010000002">
    <property type="protein sequence ID" value="MFD1262233.1"/>
    <property type="molecule type" value="Genomic_DNA"/>
</dbReference>
<dbReference type="PANTHER" id="PTHR43124:SF3">
    <property type="entry name" value="CHLORAMPHENICOL EFFLUX PUMP RV0191"/>
    <property type="match status" value="1"/>
</dbReference>
<dbReference type="InterPro" id="IPR020846">
    <property type="entry name" value="MFS_dom"/>
</dbReference>
<evidence type="ECO:0000256" key="4">
    <source>
        <dbReference type="ARBA" id="ARBA00022475"/>
    </source>
</evidence>
<feature type="domain" description="Major facilitator superfamily (MFS) profile" evidence="9">
    <location>
        <begin position="5"/>
        <end position="393"/>
    </location>
</feature>
<feature type="transmembrane region" description="Helical" evidence="8">
    <location>
        <begin position="99"/>
        <end position="120"/>
    </location>
</feature>
<keyword evidence="8" id="KW-0997">Cell inner membrane</keyword>
<dbReference type="InterPro" id="IPR050189">
    <property type="entry name" value="MFS_Efflux_Transporters"/>
</dbReference>
<dbReference type="SUPFAM" id="SSF103473">
    <property type="entry name" value="MFS general substrate transporter"/>
    <property type="match status" value="1"/>
</dbReference>
<keyword evidence="4" id="KW-1003">Cell membrane</keyword>
<dbReference type="NCBIfam" id="TIGR00710">
    <property type="entry name" value="efflux_Bcr_CflA"/>
    <property type="match status" value="1"/>
</dbReference>
<comment type="similarity">
    <text evidence="2 8">Belongs to the major facilitator superfamily. Bcr/CmlA family.</text>
</comment>
<dbReference type="CDD" id="cd17320">
    <property type="entry name" value="MFS_MdfA_MDR_like"/>
    <property type="match status" value="1"/>
</dbReference>
<sequence length="397" mass="42255">MPANALWLPWLLAALSAIGPFSIDTYLPAFPRIGADLEATAIQVQQTLSAYMLGLAGMVLWHGALADRYGRRHVLLVLTAVFALASILCAVAPSIEWLWLGRVLQGVCGGAGVVVGRAVVRDVHEGAQAQRLMARVMLIFALAPAIAPLVGAALLALAGWRSIFIFLAVFGIALTLATWRLLPETLPVAERQSLHPAQLLRGYRAVFGSPAFVLLGLTAALNFCGFFLYVMSAPVFILEHLGLGTTGFIWLFGPAVGGMMLGSLLSERMAGVWRPGRTVGAGFALMFVAVLANLLVSAGLPGAERWIVLAVGLYCCGMSIATPTLNILALDLFPARRGMASSCQSFMQIGINALLAGVVAPLLWTSTLSLATGMALFVGLGVSCWLLWMWRRRQATL</sequence>
<comment type="caution">
    <text evidence="8">Lacks conserved residue(s) required for the propagation of feature annotation.</text>
</comment>
<dbReference type="InterPro" id="IPR004812">
    <property type="entry name" value="Efflux_drug-R_Bcr/CmlA"/>
</dbReference>
<dbReference type="RefSeq" id="WP_277831654.1">
    <property type="nucleotide sequence ID" value="NZ_JARQZE010000003.1"/>
</dbReference>
<dbReference type="Proteomes" id="UP001597158">
    <property type="component" value="Unassembled WGS sequence"/>
</dbReference>
<proteinExistence type="inferred from homology"/>
<keyword evidence="5 8" id="KW-0812">Transmembrane</keyword>
<evidence type="ECO:0000259" key="9">
    <source>
        <dbReference type="PROSITE" id="PS50850"/>
    </source>
</evidence>
<feature type="transmembrane region" description="Helical" evidence="8">
    <location>
        <begin position="345"/>
        <end position="364"/>
    </location>
</feature>
<evidence type="ECO:0000256" key="6">
    <source>
        <dbReference type="ARBA" id="ARBA00022989"/>
    </source>
</evidence>
<keyword evidence="3 8" id="KW-0813">Transport</keyword>
<reference evidence="11" key="1">
    <citation type="journal article" date="2019" name="Int. J. Syst. Evol. Microbiol.">
        <title>The Global Catalogue of Microorganisms (GCM) 10K type strain sequencing project: providing services to taxonomists for standard genome sequencing and annotation.</title>
        <authorList>
            <consortium name="The Broad Institute Genomics Platform"/>
            <consortium name="The Broad Institute Genome Sequencing Center for Infectious Disease"/>
            <person name="Wu L."/>
            <person name="Ma J."/>
        </authorList>
    </citation>
    <scope>NUCLEOTIDE SEQUENCE [LARGE SCALE GENOMIC DNA]</scope>
    <source>
        <strain evidence="11">CCUG 48884</strain>
    </source>
</reference>
<dbReference type="PROSITE" id="PS50850">
    <property type="entry name" value="MFS"/>
    <property type="match status" value="1"/>
</dbReference>
<accession>A0ABW3WB62</accession>
<feature type="transmembrane region" description="Helical" evidence="8">
    <location>
        <begin position="306"/>
        <end position="333"/>
    </location>
</feature>
<keyword evidence="7 8" id="KW-0472">Membrane</keyword>